<keyword evidence="1" id="KW-0812">Transmembrane</keyword>
<accession>Q4JXY4</accession>
<evidence type="ECO:0000256" key="2">
    <source>
        <dbReference type="SAM" id="SignalP"/>
    </source>
</evidence>
<evidence type="ECO:0000313" key="3">
    <source>
        <dbReference type="EMBL" id="CAI36323.1"/>
    </source>
</evidence>
<dbReference type="OrthoDB" id="4428040at2"/>
<feature type="chain" id="PRO_5038441240" description="Secreted protein" evidence="2">
    <location>
        <begin position="20"/>
        <end position="105"/>
    </location>
</feature>
<gene>
    <name evidence="3" type="ordered locus">jk0171</name>
</gene>
<dbReference type="AlphaFoldDB" id="Q4JXY4"/>
<dbReference type="HOGENOM" id="CLU_2232073_0_0_11"/>
<evidence type="ECO:0008006" key="5">
    <source>
        <dbReference type="Google" id="ProtNLM"/>
    </source>
</evidence>
<dbReference type="Proteomes" id="UP000000545">
    <property type="component" value="Chromosome"/>
</dbReference>
<dbReference type="EMBL" id="CR931997">
    <property type="protein sequence ID" value="CAI36323.1"/>
    <property type="molecule type" value="Genomic_DNA"/>
</dbReference>
<keyword evidence="1" id="KW-1133">Transmembrane helix</keyword>
<protein>
    <recommendedName>
        <fullName evidence="5">Secreted protein</fullName>
    </recommendedName>
</protein>
<dbReference type="RefSeq" id="WP_011272901.1">
    <property type="nucleotide sequence ID" value="NC_007164.1"/>
</dbReference>
<feature type="transmembrane region" description="Helical" evidence="1">
    <location>
        <begin position="74"/>
        <end position="98"/>
    </location>
</feature>
<keyword evidence="2" id="KW-0732">Signal</keyword>
<name>Q4JXY4_CORJK</name>
<reference evidence="3 4" key="1">
    <citation type="journal article" date="2005" name="J. Bacteriol.">
        <title>Complete genome sequence and analysis of the multiresistant nosocomial pathogen Corynebacterium jeikeium K411, a lipid-requiring bacterium of the human skin flora.</title>
        <authorList>
            <person name="Tauch A."/>
            <person name="Kaiser O."/>
            <person name="Hain T."/>
            <person name="Goesmann A."/>
            <person name="Weisshaar B."/>
            <person name="Albersmeier A."/>
            <person name="Bekel T."/>
            <person name="Bischoff N."/>
            <person name="Brune I."/>
            <person name="Chakraborty T."/>
            <person name="Kalinowski J."/>
            <person name="Meyer F."/>
            <person name="Rupp O."/>
            <person name="Schneiker S."/>
            <person name="Viehoever P."/>
            <person name="Puehler A."/>
        </authorList>
    </citation>
    <scope>NUCLEOTIDE SEQUENCE [LARGE SCALE GENOMIC DNA]</scope>
    <source>
        <strain evidence="3 4">K411</strain>
    </source>
</reference>
<proteinExistence type="predicted"/>
<feature type="signal peptide" evidence="2">
    <location>
        <begin position="1"/>
        <end position="19"/>
    </location>
</feature>
<organism evidence="3 4">
    <name type="scientific">Corynebacterium jeikeium (strain K411)</name>
    <dbReference type="NCBI Taxonomy" id="306537"/>
    <lineage>
        <taxon>Bacteria</taxon>
        <taxon>Bacillati</taxon>
        <taxon>Actinomycetota</taxon>
        <taxon>Actinomycetes</taxon>
        <taxon>Mycobacteriales</taxon>
        <taxon>Corynebacteriaceae</taxon>
        <taxon>Corynebacterium</taxon>
    </lineage>
</organism>
<dbReference type="PATRIC" id="fig|306537.10.peg.183"/>
<evidence type="ECO:0000313" key="4">
    <source>
        <dbReference type="Proteomes" id="UP000000545"/>
    </source>
</evidence>
<keyword evidence="4" id="KW-1185">Reference proteome</keyword>
<keyword evidence="1" id="KW-0472">Membrane</keyword>
<dbReference type="KEGG" id="cjk:jk0171"/>
<sequence length="105" mass="10595">MNIRKAALALATASSVALAGTAVAGAETPGTDTPKGGPTLSSNIGHKLEKLDPLTGDQFFKPSKDKPLNAWGTLLWAGLAAGIAGTIASAIIGFGNFLKHQGIIN</sequence>
<evidence type="ECO:0000256" key="1">
    <source>
        <dbReference type="SAM" id="Phobius"/>
    </source>
</evidence>